<reference evidence="2" key="1">
    <citation type="submission" date="2020-05" db="EMBL/GenBank/DDBJ databases">
        <authorList>
            <person name="Chiriac C."/>
            <person name="Salcher M."/>
            <person name="Ghai R."/>
            <person name="Kavagutti S V."/>
        </authorList>
    </citation>
    <scope>NUCLEOTIDE SEQUENCE</scope>
</reference>
<dbReference type="EMBL" id="CAEZWV010000004">
    <property type="protein sequence ID" value="CAB4663719.1"/>
    <property type="molecule type" value="Genomic_DNA"/>
</dbReference>
<accession>A0A6J6LSA1</accession>
<name>A0A6J6LSA1_9ZZZZ</name>
<gene>
    <name evidence="1" type="ORF">UFOPK2086_01039</name>
    <name evidence="2" type="ORF">UFOPK2295_00365</name>
</gene>
<dbReference type="AlphaFoldDB" id="A0A6J6LSA1"/>
<proteinExistence type="predicted"/>
<sequence>MASEIDELIQTKLSTARLSSYMSVTGADLSNALDLYLWNGRAASAFLVLLGDVEVVIRNAWHEQLTLLSTTMNRTELWSENEFGFLRENSVQHIEAARQRLLQRGRTPAMNQLVAELNFGFWRFLVAKQYRTTLWPLAGKYAFPNIDPSQIQELSTVMGRLHDLRNRIAHHEPIHMRNLDRDFADCLWVIGGVCLTTKQWVESNSRVAGVLQERPSGK</sequence>
<organism evidence="2">
    <name type="scientific">freshwater metagenome</name>
    <dbReference type="NCBI Taxonomy" id="449393"/>
    <lineage>
        <taxon>unclassified sequences</taxon>
        <taxon>metagenomes</taxon>
        <taxon>ecological metagenomes</taxon>
    </lineage>
</organism>
<evidence type="ECO:0000313" key="2">
    <source>
        <dbReference type="EMBL" id="CAB4663719.1"/>
    </source>
</evidence>
<protein>
    <submittedName>
        <fullName evidence="2">Unannotated protein</fullName>
    </submittedName>
</protein>
<dbReference type="EMBL" id="CAEZVQ010000158">
    <property type="protein sequence ID" value="CAB4641572.1"/>
    <property type="molecule type" value="Genomic_DNA"/>
</dbReference>
<evidence type="ECO:0000313" key="1">
    <source>
        <dbReference type="EMBL" id="CAB4641572.1"/>
    </source>
</evidence>